<dbReference type="InterPro" id="IPR029058">
    <property type="entry name" value="AB_hydrolase_fold"/>
</dbReference>
<dbReference type="GO" id="GO:0016787">
    <property type="term" value="F:hydrolase activity"/>
    <property type="evidence" value="ECO:0007669"/>
    <property type="project" value="UniProtKB-KW"/>
</dbReference>
<protein>
    <submittedName>
        <fullName evidence="2">Alpha/Beta hydrolase protein</fullName>
    </submittedName>
</protein>
<dbReference type="PANTHER" id="PTHR17630">
    <property type="entry name" value="DIENELACTONE HYDROLASE"/>
    <property type="match status" value="1"/>
</dbReference>
<gene>
    <name evidence="2" type="ORF">B0T14DRAFT_516504</name>
</gene>
<dbReference type="InterPro" id="IPR002925">
    <property type="entry name" value="Dienelactn_hydro"/>
</dbReference>
<evidence type="ECO:0000313" key="2">
    <source>
        <dbReference type="EMBL" id="KAK0623539.1"/>
    </source>
</evidence>
<dbReference type="Pfam" id="PF01738">
    <property type="entry name" value="DLH"/>
    <property type="match status" value="1"/>
</dbReference>
<evidence type="ECO:0000259" key="1">
    <source>
        <dbReference type="Pfam" id="PF01738"/>
    </source>
</evidence>
<organism evidence="2 3">
    <name type="scientific">Immersiella caudata</name>
    <dbReference type="NCBI Taxonomy" id="314043"/>
    <lineage>
        <taxon>Eukaryota</taxon>
        <taxon>Fungi</taxon>
        <taxon>Dikarya</taxon>
        <taxon>Ascomycota</taxon>
        <taxon>Pezizomycotina</taxon>
        <taxon>Sordariomycetes</taxon>
        <taxon>Sordariomycetidae</taxon>
        <taxon>Sordariales</taxon>
        <taxon>Lasiosphaeriaceae</taxon>
        <taxon>Immersiella</taxon>
    </lineage>
</organism>
<sequence>MTTEQEQYLAKPPSACCFTGSLHEGTSRGHVENVLELPTYISRPPEGKANGNVVLYFPDVWGLSNNAQLLMDAYAAAGYLVLGLDYFRGDPISKYRATRNDPPPPGFDHPAWLAKHFAFAEGHVEPWAAAVREKFGTATTKYAVVGYCFGAPFVCQLLATDTVSAGAFAHPSRLKEDHFVALKHPLLLSCAETDGAFPSELRRKAVDVLQREKKVYHLQLFQGVSHGFASRGDLDNPYEKWCKEQSHSAIVSWFDLWLVRGEA</sequence>
<dbReference type="Proteomes" id="UP001175000">
    <property type="component" value="Unassembled WGS sequence"/>
</dbReference>
<dbReference type="AlphaFoldDB" id="A0AA40C3K5"/>
<reference evidence="2" key="1">
    <citation type="submission" date="2023-06" db="EMBL/GenBank/DDBJ databases">
        <title>Genome-scale phylogeny and comparative genomics of the fungal order Sordariales.</title>
        <authorList>
            <consortium name="Lawrence Berkeley National Laboratory"/>
            <person name="Hensen N."/>
            <person name="Bonometti L."/>
            <person name="Westerberg I."/>
            <person name="Brannstrom I.O."/>
            <person name="Guillou S."/>
            <person name="Cros-Aarteil S."/>
            <person name="Calhoun S."/>
            <person name="Haridas S."/>
            <person name="Kuo A."/>
            <person name="Mondo S."/>
            <person name="Pangilinan J."/>
            <person name="Riley R."/>
            <person name="Labutti K."/>
            <person name="Andreopoulos B."/>
            <person name="Lipzen A."/>
            <person name="Chen C."/>
            <person name="Yanf M."/>
            <person name="Daum C."/>
            <person name="Ng V."/>
            <person name="Clum A."/>
            <person name="Steindorff A."/>
            <person name="Ohm R."/>
            <person name="Martin F."/>
            <person name="Silar P."/>
            <person name="Natvig D."/>
            <person name="Lalanne C."/>
            <person name="Gautier V."/>
            <person name="Ament-Velasquez S.L."/>
            <person name="Kruys A."/>
            <person name="Hutchinson M.I."/>
            <person name="Powell A.J."/>
            <person name="Barry K."/>
            <person name="Miller A.N."/>
            <person name="Grigoriev I.V."/>
            <person name="Debuchy R."/>
            <person name="Gladieux P."/>
            <person name="Thoren M.H."/>
            <person name="Johannesson H."/>
        </authorList>
    </citation>
    <scope>NUCLEOTIDE SEQUENCE</scope>
    <source>
        <strain evidence="2">CBS 606.72</strain>
    </source>
</reference>
<keyword evidence="2" id="KW-0378">Hydrolase</keyword>
<comment type="caution">
    <text evidence="2">The sequence shown here is derived from an EMBL/GenBank/DDBJ whole genome shotgun (WGS) entry which is preliminary data.</text>
</comment>
<name>A0AA40C3K5_9PEZI</name>
<evidence type="ECO:0000313" key="3">
    <source>
        <dbReference type="Proteomes" id="UP001175000"/>
    </source>
</evidence>
<dbReference type="PANTHER" id="PTHR17630:SF44">
    <property type="entry name" value="PROTEIN AIM2"/>
    <property type="match status" value="1"/>
</dbReference>
<dbReference type="EMBL" id="JAULSU010000003">
    <property type="protein sequence ID" value="KAK0623539.1"/>
    <property type="molecule type" value="Genomic_DNA"/>
</dbReference>
<accession>A0AA40C3K5</accession>
<dbReference type="SUPFAM" id="SSF53474">
    <property type="entry name" value="alpha/beta-Hydrolases"/>
    <property type="match status" value="1"/>
</dbReference>
<proteinExistence type="predicted"/>
<dbReference type="Gene3D" id="3.40.50.1820">
    <property type="entry name" value="alpha/beta hydrolase"/>
    <property type="match status" value="1"/>
</dbReference>
<keyword evidence="3" id="KW-1185">Reference proteome</keyword>
<feature type="domain" description="Dienelactone hydrolase" evidence="1">
    <location>
        <begin position="39"/>
        <end position="255"/>
    </location>
</feature>